<dbReference type="InterPro" id="IPR003358">
    <property type="entry name" value="tRNA_(Gua-N-7)_MeTrfase_Trmb"/>
</dbReference>
<evidence type="ECO:0000256" key="5">
    <source>
        <dbReference type="ARBA" id="ARBA00022691"/>
    </source>
</evidence>
<reference evidence="8 9" key="1">
    <citation type="submission" date="2023-07" db="EMBL/GenBank/DDBJ databases">
        <title>Genomic Encyclopedia of Type Strains, Phase IV (KMG-IV): sequencing the most valuable type-strain genomes for metagenomic binning, comparative biology and taxonomic classification.</title>
        <authorList>
            <person name="Goeker M."/>
        </authorList>
    </citation>
    <scope>NUCLEOTIDE SEQUENCE [LARGE SCALE GENOMIC DNA]</scope>
    <source>
        <strain evidence="8 9">B1-1</strain>
    </source>
</reference>
<evidence type="ECO:0000256" key="3">
    <source>
        <dbReference type="ARBA" id="ARBA00022603"/>
    </source>
</evidence>
<dbReference type="InterPro" id="IPR055361">
    <property type="entry name" value="tRNA_methyltr_TrmB_bact"/>
</dbReference>
<keyword evidence="4 7" id="KW-0808">Transferase</keyword>
<name>A0ABU0M7I0_9HYPH</name>
<comment type="function">
    <text evidence="2 7">Catalyzes the formation of N(7)-methylguanine at position 46 (m7G46) in tRNA.</text>
</comment>
<dbReference type="RefSeq" id="WP_266278989.1">
    <property type="nucleotide sequence ID" value="NZ_JAPKNF010000001.1"/>
</dbReference>
<feature type="binding site" evidence="7">
    <location>
        <position position="173"/>
    </location>
    <ligand>
        <name>substrate</name>
    </ligand>
</feature>
<keyword evidence="6 7" id="KW-0819">tRNA processing</keyword>
<dbReference type="PANTHER" id="PTHR23417:SF14">
    <property type="entry name" value="PENTACOTRIPEPTIDE-REPEAT REGION OF PRORP DOMAIN-CONTAINING PROTEIN"/>
    <property type="match status" value="1"/>
</dbReference>
<comment type="similarity">
    <text evidence="7">Belongs to the class I-like SAM-binding methyltransferase superfamily. TrmB family.</text>
</comment>
<feature type="binding site" evidence="7">
    <location>
        <begin position="211"/>
        <end position="214"/>
    </location>
    <ligand>
        <name>substrate</name>
    </ligand>
</feature>
<protein>
    <recommendedName>
        <fullName evidence="7">tRNA (guanine-N(7)-)-methyltransferase</fullName>
        <ecNumber evidence="7">2.1.1.33</ecNumber>
    </recommendedName>
    <alternativeName>
        <fullName evidence="7">tRNA (guanine(46)-N(7))-methyltransferase</fullName>
    </alternativeName>
    <alternativeName>
        <fullName evidence="7">tRNA(m7G46)-methyltransferase</fullName>
    </alternativeName>
</protein>
<feature type="binding site" evidence="7">
    <location>
        <position position="141"/>
    </location>
    <ligand>
        <name>substrate</name>
    </ligand>
</feature>
<feature type="binding site" evidence="7">
    <location>
        <position position="137"/>
    </location>
    <ligand>
        <name>S-adenosyl-L-methionine</name>
        <dbReference type="ChEBI" id="CHEBI:59789"/>
    </ligand>
</feature>
<evidence type="ECO:0000256" key="2">
    <source>
        <dbReference type="ARBA" id="ARBA00003015"/>
    </source>
</evidence>
<feature type="binding site" evidence="7">
    <location>
        <position position="88"/>
    </location>
    <ligand>
        <name>S-adenosyl-L-methionine</name>
        <dbReference type="ChEBI" id="CHEBI:59789"/>
    </ligand>
</feature>
<evidence type="ECO:0000256" key="6">
    <source>
        <dbReference type="ARBA" id="ARBA00022694"/>
    </source>
</evidence>
<dbReference type="EC" id="2.1.1.33" evidence="7"/>
<keyword evidence="9" id="KW-1185">Reference proteome</keyword>
<evidence type="ECO:0000313" key="8">
    <source>
        <dbReference type="EMBL" id="MDQ0516919.1"/>
    </source>
</evidence>
<comment type="caution">
    <text evidence="8">The sequence shown here is derived from an EMBL/GenBank/DDBJ whole genome shotgun (WGS) entry which is preliminary data.</text>
</comment>
<dbReference type="Pfam" id="PF02390">
    <property type="entry name" value="Methyltransf_4"/>
    <property type="match status" value="1"/>
</dbReference>
<comment type="catalytic activity">
    <reaction evidence="1 7">
        <text>guanosine(46) in tRNA + S-adenosyl-L-methionine = N(7)-methylguanosine(46) in tRNA + S-adenosyl-L-homocysteine</text>
        <dbReference type="Rhea" id="RHEA:42708"/>
        <dbReference type="Rhea" id="RHEA-COMP:10188"/>
        <dbReference type="Rhea" id="RHEA-COMP:10189"/>
        <dbReference type="ChEBI" id="CHEBI:57856"/>
        <dbReference type="ChEBI" id="CHEBI:59789"/>
        <dbReference type="ChEBI" id="CHEBI:74269"/>
        <dbReference type="ChEBI" id="CHEBI:74480"/>
        <dbReference type="EC" id="2.1.1.33"/>
    </reaction>
</comment>
<dbReference type="EMBL" id="JAUSWJ010000001">
    <property type="protein sequence ID" value="MDQ0516919.1"/>
    <property type="molecule type" value="Genomic_DNA"/>
</dbReference>
<dbReference type="PANTHER" id="PTHR23417">
    <property type="entry name" value="3-DEOXY-D-MANNO-OCTULOSONIC-ACID TRANSFERASE/TRNA GUANINE-N 7 - -METHYLTRANSFERASE"/>
    <property type="match status" value="1"/>
</dbReference>
<accession>A0ABU0M7I0</accession>
<sequence>MTDPVEGGRRDSFYGRRKGHSLRPARADALTRGLDSYALDLAAEPPARLAGLFSDPVDAVALEIGFGGGEHLLHRAAAESHVGRIGVEPFVNGMAKVAAALDTEPRGNVRLFDRDAAELLDWLPEASVSVVDLLYPDPWPKRRHWKRRFVSDTNLARIARVLVPGGFFRFASDIPSYVDWTLLAIGRSADFAWTAMDADDWRRPFPGWPGTRYEQKAIREGRRGTYLTFRRR</sequence>
<keyword evidence="5 7" id="KW-0949">S-adenosyl-L-methionine</keyword>
<comment type="caution">
    <text evidence="7">Lacks conserved residue(s) required for the propagation of feature annotation.</text>
</comment>
<evidence type="ECO:0000256" key="4">
    <source>
        <dbReference type="ARBA" id="ARBA00022679"/>
    </source>
</evidence>
<feature type="binding site" evidence="7">
    <location>
        <position position="63"/>
    </location>
    <ligand>
        <name>S-adenosyl-L-methionine</name>
        <dbReference type="ChEBI" id="CHEBI:59789"/>
    </ligand>
</feature>
<dbReference type="Gene3D" id="3.40.50.150">
    <property type="entry name" value="Vaccinia Virus protein VP39"/>
    <property type="match status" value="1"/>
</dbReference>
<feature type="binding site" evidence="7">
    <location>
        <position position="115"/>
    </location>
    <ligand>
        <name>S-adenosyl-L-methionine</name>
        <dbReference type="ChEBI" id="CHEBI:59789"/>
    </ligand>
</feature>
<dbReference type="Proteomes" id="UP001223743">
    <property type="component" value="Unassembled WGS sequence"/>
</dbReference>
<evidence type="ECO:0000313" key="9">
    <source>
        <dbReference type="Proteomes" id="UP001223743"/>
    </source>
</evidence>
<dbReference type="HAMAP" id="MF_01057">
    <property type="entry name" value="tRNA_methyltr_TrmB"/>
    <property type="match status" value="1"/>
</dbReference>
<comment type="pathway">
    <text evidence="7">tRNA modification; N(7)-methylguanine-tRNA biosynthesis.</text>
</comment>
<keyword evidence="3 7" id="KW-0489">Methyltransferase</keyword>
<dbReference type="InterPro" id="IPR029063">
    <property type="entry name" value="SAM-dependent_MTases_sf"/>
</dbReference>
<evidence type="ECO:0000256" key="7">
    <source>
        <dbReference type="HAMAP-Rule" id="MF_01057"/>
    </source>
</evidence>
<organism evidence="8 9">
    <name type="scientific">Kaistia geumhonensis</name>
    <dbReference type="NCBI Taxonomy" id="410839"/>
    <lineage>
        <taxon>Bacteria</taxon>
        <taxon>Pseudomonadati</taxon>
        <taxon>Pseudomonadota</taxon>
        <taxon>Alphaproteobacteria</taxon>
        <taxon>Hyphomicrobiales</taxon>
        <taxon>Kaistiaceae</taxon>
        <taxon>Kaistia</taxon>
    </lineage>
</organism>
<dbReference type="GO" id="GO:0008176">
    <property type="term" value="F:tRNA (guanine(46)-N7)-methyltransferase activity"/>
    <property type="evidence" value="ECO:0007669"/>
    <property type="project" value="UniProtKB-EC"/>
</dbReference>
<dbReference type="SUPFAM" id="SSF53335">
    <property type="entry name" value="S-adenosyl-L-methionine-dependent methyltransferases"/>
    <property type="match status" value="1"/>
</dbReference>
<dbReference type="PROSITE" id="PS51625">
    <property type="entry name" value="SAM_MT_TRMB"/>
    <property type="match status" value="1"/>
</dbReference>
<gene>
    <name evidence="7" type="primary">trmB</name>
    <name evidence="8" type="ORF">QO015_002532</name>
</gene>
<evidence type="ECO:0000256" key="1">
    <source>
        <dbReference type="ARBA" id="ARBA00000142"/>
    </source>
</evidence>
<proteinExistence type="inferred from homology"/>